<dbReference type="Gene3D" id="3.40.605.10">
    <property type="entry name" value="Aldehyde Dehydrogenase, Chain A, domain 1"/>
    <property type="match status" value="1"/>
</dbReference>
<comment type="caution">
    <text evidence="5">The sequence shown here is derived from an EMBL/GenBank/DDBJ whole genome shotgun (WGS) entry which is preliminary data.</text>
</comment>
<dbReference type="Proteomes" id="UP000622552">
    <property type="component" value="Unassembled WGS sequence"/>
</dbReference>
<dbReference type="EMBL" id="JADOUF010000001">
    <property type="protein sequence ID" value="MBG6134759.1"/>
    <property type="molecule type" value="Genomic_DNA"/>
</dbReference>
<evidence type="ECO:0000256" key="1">
    <source>
        <dbReference type="ARBA" id="ARBA00009986"/>
    </source>
</evidence>
<feature type="domain" description="Aldehyde dehydrogenase" evidence="4">
    <location>
        <begin position="21"/>
        <end position="475"/>
    </location>
</feature>
<dbReference type="InterPro" id="IPR015590">
    <property type="entry name" value="Aldehyde_DH_dom"/>
</dbReference>
<dbReference type="PANTHER" id="PTHR42986:SF1">
    <property type="entry name" value="BENZALDEHYDE DEHYDROGENASE YFMT"/>
    <property type="match status" value="1"/>
</dbReference>
<evidence type="ECO:0000256" key="3">
    <source>
        <dbReference type="ARBA" id="ARBA00023027"/>
    </source>
</evidence>
<organism evidence="5 6">
    <name type="scientific">Longispora fulva</name>
    <dbReference type="NCBI Taxonomy" id="619741"/>
    <lineage>
        <taxon>Bacteria</taxon>
        <taxon>Bacillati</taxon>
        <taxon>Actinomycetota</taxon>
        <taxon>Actinomycetes</taxon>
        <taxon>Micromonosporales</taxon>
        <taxon>Micromonosporaceae</taxon>
        <taxon>Longispora</taxon>
    </lineage>
</organism>
<dbReference type="InterPro" id="IPR016161">
    <property type="entry name" value="Ald_DH/histidinol_DH"/>
</dbReference>
<gene>
    <name evidence="5" type="ORF">IW245_000953</name>
</gene>
<reference evidence="5" key="1">
    <citation type="submission" date="2020-11" db="EMBL/GenBank/DDBJ databases">
        <title>Sequencing the genomes of 1000 actinobacteria strains.</title>
        <authorList>
            <person name="Klenk H.-P."/>
        </authorList>
    </citation>
    <scope>NUCLEOTIDE SEQUENCE</scope>
    <source>
        <strain evidence="5">DSM 45356</strain>
    </source>
</reference>
<sequence>MTDTFDTLALKARLEEGADAAPGETRIAGRVALSTAGQGAEALRLARAAQPAWARVPLADRLAFLAAFHHDLRKNEDEFIGVLVAEGHPVQLARWELSGVLAATHPTMIARISAQLDWSGEYGDRRIRLRRRPDGVVCLSPPRNAAASNAMYGVVALAAGNALVVNAPPTSPLGVAYAYQEIVAPLLTEFGGPPGTLAVLCGHARPTLRSWLDSPDVDDICLFGPSDHGLRFEQQCVAAGKKPILELSGNDGVLVWKDADLALAATALAECFTGSGQICMLPRYALAHPDVAEPLIAAVADRARDLRPGLPEDPDTVLTPVIRRAEFTRVIAEATDAGAVLVTGGRLLDVHGAPAAQGPFAEPAVLRVDGLATAARLAAVRDETFFPLLTVVVPEPGDDLLDRMLAFLDTSGYGLRNSLWAEDPDVVERFCAEVRGGLLKVNDSHIGFVPGLPVQGGPGRSGGAHGEANNALLRTTHAQGVSIGTGVVPRSAIFDHATVNDA</sequence>
<dbReference type="Pfam" id="PF00171">
    <property type="entry name" value="Aldedh"/>
    <property type="match status" value="1"/>
</dbReference>
<protein>
    <submittedName>
        <fullName evidence="5">Acyl-CoA reductase-like NAD-dependent aldehyde dehydrogenase</fullName>
    </submittedName>
</protein>
<dbReference type="AlphaFoldDB" id="A0A8J7GKR8"/>
<dbReference type="Gene3D" id="3.40.309.10">
    <property type="entry name" value="Aldehyde Dehydrogenase, Chain A, domain 2"/>
    <property type="match status" value="1"/>
</dbReference>
<keyword evidence="6" id="KW-1185">Reference proteome</keyword>
<dbReference type="PANTHER" id="PTHR42986">
    <property type="entry name" value="BENZALDEHYDE DEHYDROGENASE YFMT"/>
    <property type="match status" value="1"/>
</dbReference>
<evidence type="ECO:0000313" key="5">
    <source>
        <dbReference type="EMBL" id="MBG6134759.1"/>
    </source>
</evidence>
<proteinExistence type="inferred from homology"/>
<dbReference type="RefSeq" id="WP_231398657.1">
    <property type="nucleotide sequence ID" value="NZ_BONS01000023.1"/>
</dbReference>
<dbReference type="SUPFAM" id="SSF53720">
    <property type="entry name" value="ALDH-like"/>
    <property type="match status" value="1"/>
</dbReference>
<evidence type="ECO:0000256" key="2">
    <source>
        <dbReference type="ARBA" id="ARBA00023002"/>
    </source>
</evidence>
<dbReference type="InterPro" id="IPR016162">
    <property type="entry name" value="Ald_DH_N"/>
</dbReference>
<accession>A0A8J7GKR8</accession>
<dbReference type="GO" id="GO:0016620">
    <property type="term" value="F:oxidoreductase activity, acting on the aldehyde or oxo group of donors, NAD or NADP as acceptor"/>
    <property type="evidence" value="ECO:0007669"/>
    <property type="project" value="InterPro"/>
</dbReference>
<keyword evidence="2" id="KW-0560">Oxidoreductase</keyword>
<dbReference type="InterPro" id="IPR016163">
    <property type="entry name" value="Ald_DH_C"/>
</dbReference>
<name>A0A8J7GKR8_9ACTN</name>
<evidence type="ECO:0000313" key="6">
    <source>
        <dbReference type="Proteomes" id="UP000622552"/>
    </source>
</evidence>
<keyword evidence="3" id="KW-0520">NAD</keyword>
<comment type="similarity">
    <text evidence="1">Belongs to the aldehyde dehydrogenase family.</text>
</comment>
<evidence type="ECO:0000259" key="4">
    <source>
        <dbReference type="Pfam" id="PF00171"/>
    </source>
</evidence>